<evidence type="ECO:0000256" key="3">
    <source>
        <dbReference type="ARBA" id="ARBA00022475"/>
    </source>
</evidence>
<dbReference type="PANTHER" id="PTHR43266">
    <property type="entry name" value="MACROLIDE-EFFLUX PROTEIN"/>
    <property type="match status" value="1"/>
</dbReference>
<evidence type="ECO:0000256" key="7">
    <source>
        <dbReference type="SAM" id="Phobius"/>
    </source>
</evidence>
<comment type="caution">
    <text evidence="8">The sequence shown here is derived from an EMBL/GenBank/DDBJ whole genome shotgun (WGS) entry which is preliminary data.</text>
</comment>
<feature type="transmembrane region" description="Helical" evidence="7">
    <location>
        <begin position="20"/>
        <end position="43"/>
    </location>
</feature>
<keyword evidence="3" id="KW-1003">Cell membrane</keyword>
<keyword evidence="4 7" id="KW-0812">Transmembrane</keyword>
<dbReference type="NCBIfam" id="NF008397">
    <property type="entry name" value="PRK11195.1"/>
    <property type="match status" value="1"/>
</dbReference>
<evidence type="ECO:0000256" key="4">
    <source>
        <dbReference type="ARBA" id="ARBA00022692"/>
    </source>
</evidence>
<feature type="transmembrane region" description="Helical" evidence="7">
    <location>
        <begin position="94"/>
        <end position="120"/>
    </location>
</feature>
<feature type="transmembrane region" description="Helical" evidence="7">
    <location>
        <begin position="259"/>
        <end position="279"/>
    </location>
</feature>
<feature type="transmembrane region" description="Helical" evidence="7">
    <location>
        <begin position="311"/>
        <end position="335"/>
    </location>
</feature>
<evidence type="ECO:0000256" key="5">
    <source>
        <dbReference type="ARBA" id="ARBA00022989"/>
    </source>
</evidence>
<dbReference type="InterPro" id="IPR011701">
    <property type="entry name" value="MFS"/>
</dbReference>
<dbReference type="OrthoDB" id="9803968at2"/>
<dbReference type="InterPro" id="IPR036259">
    <property type="entry name" value="MFS_trans_sf"/>
</dbReference>
<evidence type="ECO:0000256" key="6">
    <source>
        <dbReference type="ARBA" id="ARBA00023136"/>
    </source>
</evidence>
<evidence type="ECO:0000256" key="1">
    <source>
        <dbReference type="ARBA" id="ARBA00004651"/>
    </source>
</evidence>
<proteinExistence type="predicted"/>
<accession>A0A1T2XEN2</accession>
<protein>
    <submittedName>
        <fullName evidence="8">Lysophospholipid transporter LplT</fullName>
    </submittedName>
</protein>
<dbReference type="Proteomes" id="UP000190188">
    <property type="component" value="Unassembled WGS sequence"/>
</dbReference>
<dbReference type="CDD" id="cd06173">
    <property type="entry name" value="MFS_MefA_like"/>
    <property type="match status" value="1"/>
</dbReference>
<comment type="subcellular location">
    <subcellularLocation>
        <location evidence="1">Cell membrane</location>
        <topology evidence="1">Multi-pass membrane protein</topology>
    </subcellularLocation>
</comment>
<feature type="transmembrane region" description="Helical" evidence="7">
    <location>
        <begin position="141"/>
        <end position="163"/>
    </location>
</feature>
<dbReference type="STRING" id="1324314.BVG16_10760"/>
<name>A0A1T2XEN2_9BACL</name>
<feature type="transmembrane region" description="Helical" evidence="7">
    <location>
        <begin position="222"/>
        <end position="247"/>
    </location>
</feature>
<organism evidence="8 9">
    <name type="scientific">Paenibacillus selenitireducens</name>
    <dbReference type="NCBI Taxonomy" id="1324314"/>
    <lineage>
        <taxon>Bacteria</taxon>
        <taxon>Bacillati</taxon>
        <taxon>Bacillota</taxon>
        <taxon>Bacilli</taxon>
        <taxon>Bacillales</taxon>
        <taxon>Paenibacillaceae</taxon>
        <taxon>Paenibacillus</taxon>
    </lineage>
</organism>
<dbReference type="SUPFAM" id="SSF103473">
    <property type="entry name" value="MFS general substrate transporter"/>
    <property type="match status" value="1"/>
</dbReference>
<evidence type="ECO:0000313" key="8">
    <source>
        <dbReference type="EMBL" id="OPA78357.1"/>
    </source>
</evidence>
<evidence type="ECO:0000256" key="2">
    <source>
        <dbReference type="ARBA" id="ARBA00022448"/>
    </source>
</evidence>
<keyword evidence="2" id="KW-0813">Transport</keyword>
<reference evidence="8 9" key="1">
    <citation type="submission" date="2017-01" db="EMBL/GenBank/DDBJ databases">
        <title>Genome analysis of Paenibacillus selenitrireducens ES3-24.</title>
        <authorList>
            <person name="Xu D."/>
            <person name="Yao R."/>
            <person name="Zheng S."/>
        </authorList>
    </citation>
    <scope>NUCLEOTIDE SEQUENCE [LARGE SCALE GENOMIC DNA]</scope>
    <source>
        <strain evidence="8 9">ES3-24</strain>
    </source>
</reference>
<dbReference type="GO" id="GO:0022857">
    <property type="term" value="F:transmembrane transporter activity"/>
    <property type="evidence" value="ECO:0007669"/>
    <property type="project" value="InterPro"/>
</dbReference>
<dbReference type="Gene3D" id="1.20.1250.20">
    <property type="entry name" value="MFS general substrate transporter like domains"/>
    <property type="match status" value="1"/>
</dbReference>
<feature type="transmembrane region" description="Helical" evidence="7">
    <location>
        <begin position="286"/>
        <end position="305"/>
    </location>
</feature>
<feature type="transmembrane region" description="Helical" evidence="7">
    <location>
        <begin position="347"/>
        <end position="367"/>
    </location>
</feature>
<keyword evidence="5 7" id="KW-1133">Transmembrane helix</keyword>
<dbReference type="EMBL" id="MSZX01000004">
    <property type="protein sequence ID" value="OPA78357.1"/>
    <property type="molecule type" value="Genomic_DNA"/>
</dbReference>
<dbReference type="PANTHER" id="PTHR43266:SF2">
    <property type="entry name" value="MAJOR FACILITATOR SUPERFAMILY (MFS) PROFILE DOMAIN-CONTAINING PROTEIN"/>
    <property type="match status" value="1"/>
</dbReference>
<dbReference type="AlphaFoldDB" id="A0A1T2XEN2"/>
<feature type="transmembrane region" description="Helical" evidence="7">
    <location>
        <begin position="55"/>
        <end position="74"/>
    </location>
</feature>
<keyword evidence="6 7" id="KW-0472">Membrane</keyword>
<feature type="transmembrane region" description="Helical" evidence="7">
    <location>
        <begin position="169"/>
        <end position="189"/>
    </location>
</feature>
<gene>
    <name evidence="8" type="ORF">BVG16_10760</name>
</gene>
<keyword evidence="9" id="KW-1185">Reference proteome</keyword>
<evidence type="ECO:0000313" key="9">
    <source>
        <dbReference type="Proteomes" id="UP000190188"/>
    </source>
</evidence>
<dbReference type="Pfam" id="PF07690">
    <property type="entry name" value="MFS_1"/>
    <property type="match status" value="1"/>
</dbReference>
<dbReference type="GO" id="GO:0005886">
    <property type="term" value="C:plasma membrane"/>
    <property type="evidence" value="ECO:0007669"/>
    <property type="project" value="UniProtKB-SubCell"/>
</dbReference>
<feature type="transmembrane region" description="Helical" evidence="7">
    <location>
        <begin position="373"/>
        <end position="392"/>
    </location>
</feature>
<dbReference type="RefSeq" id="WP_078498586.1">
    <property type="nucleotide sequence ID" value="NZ_MSZX01000004.1"/>
</dbReference>
<sequence>MLQNNSSAKPRKKLLSPVNAVVLTQFMSAFSDNLNFFIIIGMLKRQGLENPDQAVTYIQIGFLAVFLILAPFVGSFADRNAKSGVLMVGNLFKAAAILLLIFGIHPIFCYAILGIGAVIYSPAKYGILTELTRTEDELLRANSKVEGTTILAILLGTVVGGFLAEYSDLLGLVTCFIVYGLSWALTFLIPKIPGNTQIQYIAAARRFFQDTRALFRHPQAQFSLVATGAFWLTAAVLRIALVAWIPANLGITNTDQQSLIIGSTAIGVVLGSILMPRIIPASKMYLSYYFGFLMVLCVLVTAFMHSLVLSVVMLFLIGVFGGIFLIPMNTILQTVGKDIVGAGKTIAVQNLVENSLTIIGLFIYLYLNTKVPIQFAVVGMGVILLVFILVLLPKLSALKRFDPDEYLKGPHNQPSNNS</sequence>